<dbReference type="GO" id="GO:0003677">
    <property type="term" value="F:DNA binding"/>
    <property type="evidence" value="ECO:0007669"/>
    <property type="project" value="InterPro"/>
</dbReference>
<dbReference type="PANTHER" id="PTHR30437">
    <property type="entry name" value="TRANSCRIPTION ELONGATION FACTOR GREA"/>
    <property type="match status" value="1"/>
</dbReference>
<dbReference type="PANTHER" id="PTHR30437:SF4">
    <property type="entry name" value="TRANSCRIPTION ELONGATION FACTOR GREA"/>
    <property type="match status" value="1"/>
</dbReference>
<dbReference type="GO" id="GO:0070063">
    <property type="term" value="F:RNA polymerase binding"/>
    <property type="evidence" value="ECO:0007669"/>
    <property type="project" value="InterPro"/>
</dbReference>
<gene>
    <name evidence="3" type="ORF">SAMN05216499_118108</name>
</gene>
<dbReference type="GO" id="GO:0032784">
    <property type="term" value="P:regulation of DNA-templated transcription elongation"/>
    <property type="evidence" value="ECO:0007669"/>
    <property type="project" value="InterPro"/>
</dbReference>
<dbReference type="InterPro" id="IPR036953">
    <property type="entry name" value="GreA/GreB_C_sf"/>
</dbReference>
<keyword evidence="4" id="KW-1185">Reference proteome</keyword>
<evidence type="ECO:0000313" key="4">
    <source>
        <dbReference type="Proteomes" id="UP000184111"/>
    </source>
</evidence>
<feature type="region of interest" description="Disordered" evidence="1">
    <location>
        <begin position="27"/>
        <end position="58"/>
    </location>
</feature>
<evidence type="ECO:0000256" key="1">
    <source>
        <dbReference type="SAM" id="MobiDB-lite"/>
    </source>
</evidence>
<organism evidence="3 4">
    <name type="scientific">Actinacidiphila paucisporea</name>
    <dbReference type="NCBI Taxonomy" id="310782"/>
    <lineage>
        <taxon>Bacteria</taxon>
        <taxon>Bacillati</taxon>
        <taxon>Actinomycetota</taxon>
        <taxon>Actinomycetes</taxon>
        <taxon>Kitasatosporales</taxon>
        <taxon>Streptomycetaceae</taxon>
        <taxon>Actinacidiphila</taxon>
    </lineage>
</organism>
<reference evidence="3 4" key="1">
    <citation type="submission" date="2016-11" db="EMBL/GenBank/DDBJ databases">
        <authorList>
            <person name="Jaros S."/>
            <person name="Januszkiewicz K."/>
            <person name="Wedrychowicz H."/>
        </authorList>
    </citation>
    <scope>NUCLEOTIDE SEQUENCE [LARGE SCALE GENOMIC DNA]</scope>
    <source>
        <strain evidence="3 4">CGMCC 4.2025</strain>
    </source>
</reference>
<evidence type="ECO:0000259" key="2">
    <source>
        <dbReference type="Pfam" id="PF01272"/>
    </source>
</evidence>
<name>A0A1M7NF50_9ACTN</name>
<evidence type="ECO:0000313" key="3">
    <source>
        <dbReference type="EMBL" id="SHN02401.1"/>
    </source>
</evidence>
<dbReference type="EMBL" id="FRBI01000018">
    <property type="protein sequence ID" value="SHN02401.1"/>
    <property type="molecule type" value="Genomic_DNA"/>
</dbReference>
<dbReference type="Gene3D" id="3.10.50.30">
    <property type="entry name" value="Transcription elongation factor, GreA/GreB, C-terminal domain"/>
    <property type="match status" value="1"/>
</dbReference>
<dbReference type="NCBIfam" id="NF004548">
    <property type="entry name" value="PRK05892.1"/>
    <property type="match status" value="1"/>
</dbReference>
<dbReference type="STRING" id="310782.SAMN05216499_118108"/>
<feature type="domain" description="Transcription elongation factor GreA/GreB C-terminal" evidence="2">
    <location>
        <begin position="82"/>
        <end position="153"/>
    </location>
</feature>
<sequence>MTGDPEPLSPAARKALEKELSDLREERSAVAVTLRGGDSDAAGDSADQADELQRASDVTRLDNRIDEVTERLHDAVVSGPPSTDVVGVGSTVTVRFADGTTDTLHVGEVADEQDQALVTADSPLGRGLLGRRAGDAVDYETPQGPASAQVVAIGDAA</sequence>
<dbReference type="OrthoDB" id="3823115at2"/>
<dbReference type="RefSeq" id="WP_073501119.1">
    <property type="nucleotide sequence ID" value="NZ_FRBI01000018.1"/>
</dbReference>
<keyword evidence="3" id="KW-0251">Elongation factor</keyword>
<dbReference type="Proteomes" id="UP000184111">
    <property type="component" value="Unassembled WGS sequence"/>
</dbReference>
<dbReference type="PIRSF" id="PIRSF006092">
    <property type="entry name" value="GreA_GreB"/>
    <property type="match status" value="1"/>
</dbReference>
<dbReference type="InterPro" id="IPR001437">
    <property type="entry name" value="Tscrpt_elong_fac_GreA/B_C"/>
</dbReference>
<dbReference type="GO" id="GO:0006354">
    <property type="term" value="P:DNA-templated transcription elongation"/>
    <property type="evidence" value="ECO:0007669"/>
    <property type="project" value="TreeGrafter"/>
</dbReference>
<dbReference type="Pfam" id="PF01272">
    <property type="entry name" value="GreA_GreB"/>
    <property type="match status" value="1"/>
</dbReference>
<dbReference type="AlphaFoldDB" id="A0A1M7NF50"/>
<keyword evidence="3" id="KW-0648">Protein biosynthesis</keyword>
<dbReference type="SUPFAM" id="SSF54534">
    <property type="entry name" value="FKBP-like"/>
    <property type="match status" value="1"/>
</dbReference>
<accession>A0A1M7NF50</accession>
<dbReference type="GO" id="GO:0003746">
    <property type="term" value="F:translation elongation factor activity"/>
    <property type="evidence" value="ECO:0007669"/>
    <property type="project" value="UniProtKB-KW"/>
</dbReference>
<protein>
    <submittedName>
        <fullName evidence="3">Transcription elongation factor, GreA/GreB family</fullName>
    </submittedName>
</protein>
<proteinExistence type="predicted"/>
<dbReference type="InterPro" id="IPR023459">
    <property type="entry name" value="Tscrpt_elong_fac_GreA/B_fam"/>
</dbReference>